<organism evidence="3 4">
    <name type="scientific">Salarias fasciatus</name>
    <name type="common">Jewelled blenny</name>
    <name type="synonym">Blennius fasciatus</name>
    <dbReference type="NCBI Taxonomy" id="181472"/>
    <lineage>
        <taxon>Eukaryota</taxon>
        <taxon>Metazoa</taxon>
        <taxon>Chordata</taxon>
        <taxon>Craniata</taxon>
        <taxon>Vertebrata</taxon>
        <taxon>Euteleostomi</taxon>
        <taxon>Actinopterygii</taxon>
        <taxon>Neopterygii</taxon>
        <taxon>Teleostei</taxon>
        <taxon>Neoteleostei</taxon>
        <taxon>Acanthomorphata</taxon>
        <taxon>Ovalentaria</taxon>
        <taxon>Blenniimorphae</taxon>
        <taxon>Blenniiformes</taxon>
        <taxon>Blennioidei</taxon>
        <taxon>Blenniidae</taxon>
        <taxon>Salariinae</taxon>
        <taxon>Salarias</taxon>
    </lineage>
</organism>
<evidence type="ECO:0000313" key="4">
    <source>
        <dbReference type="Proteomes" id="UP000472267"/>
    </source>
</evidence>
<protein>
    <recommendedName>
        <fullName evidence="2">WAP domain-containing protein</fullName>
    </recommendedName>
</protein>
<sequence>MKQVSGTWSDSLDRQERRRCRKKGKSRMTFNIKHLVLPCQYNPWGSCSSDFQCPGNEKCCNNGCGNVCVDPYTGEL</sequence>
<dbReference type="Gene3D" id="4.10.75.10">
    <property type="entry name" value="Elafin-like"/>
    <property type="match status" value="1"/>
</dbReference>
<dbReference type="SMART" id="SM00217">
    <property type="entry name" value="WAP"/>
    <property type="match status" value="1"/>
</dbReference>
<feature type="compositionally biased region" description="Polar residues" evidence="1">
    <location>
        <begin position="1"/>
        <end position="10"/>
    </location>
</feature>
<dbReference type="InterPro" id="IPR036645">
    <property type="entry name" value="Elafin-like_sf"/>
</dbReference>
<feature type="domain" description="WAP" evidence="2">
    <location>
        <begin position="14"/>
        <end position="72"/>
    </location>
</feature>
<reference evidence="3" key="2">
    <citation type="submission" date="2025-08" db="UniProtKB">
        <authorList>
            <consortium name="Ensembl"/>
        </authorList>
    </citation>
    <scope>IDENTIFICATION</scope>
</reference>
<proteinExistence type="predicted"/>
<dbReference type="AlphaFoldDB" id="A0A672FBY1"/>
<reference evidence="3" key="1">
    <citation type="submission" date="2019-06" db="EMBL/GenBank/DDBJ databases">
        <authorList>
            <consortium name="Wellcome Sanger Institute Data Sharing"/>
        </authorList>
    </citation>
    <scope>NUCLEOTIDE SEQUENCE [LARGE SCALE GENOMIC DNA]</scope>
</reference>
<evidence type="ECO:0000259" key="2">
    <source>
        <dbReference type="PROSITE" id="PS51390"/>
    </source>
</evidence>
<evidence type="ECO:0000313" key="3">
    <source>
        <dbReference type="Ensembl" id="ENSSFAP00005003147.1"/>
    </source>
</evidence>
<dbReference type="PRINTS" id="PR00003">
    <property type="entry name" value="4DISULPHCORE"/>
</dbReference>
<dbReference type="InParanoid" id="A0A672FBY1"/>
<keyword evidence="4" id="KW-1185">Reference proteome</keyword>
<accession>A0A672FBY1</accession>
<dbReference type="Proteomes" id="UP000472267">
    <property type="component" value="Chromosome 20"/>
</dbReference>
<dbReference type="GO" id="GO:0005576">
    <property type="term" value="C:extracellular region"/>
    <property type="evidence" value="ECO:0007669"/>
    <property type="project" value="InterPro"/>
</dbReference>
<feature type="region of interest" description="Disordered" evidence="1">
    <location>
        <begin position="1"/>
        <end position="25"/>
    </location>
</feature>
<name>A0A672FBY1_SALFA</name>
<reference evidence="3" key="3">
    <citation type="submission" date="2025-09" db="UniProtKB">
        <authorList>
            <consortium name="Ensembl"/>
        </authorList>
    </citation>
    <scope>IDENTIFICATION</scope>
</reference>
<dbReference type="GO" id="GO:0030414">
    <property type="term" value="F:peptidase inhibitor activity"/>
    <property type="evidence" value="ECO:0007669"/>
    <property type="project" value="InterPro"/>
</dbReference>
<dbReference type="Ensembl" id="ENSSFAT00005003388.1">
    <property type="protein sequence ID" value="ENSSFAP00005003147.1"/>
    <property type="gene ID" value="ENSSFAG00005002144.1"/>
</dbReference>
<dbReference type="PROSITE" id="PS51390">
    <property type="entry name" value="WAP"/>
    <property type="match status" value="1"/>
</dbReference>
<dbReference type="Pfam" id="PF00095">
    <property type="entry name" value="WAP"/>
    <property type="match status" value="1"/>
</dbReference>
<evidence type="ECO:0000256" key="1">
    <source>
        <dbReference type="SAM" id="MobiDB-lite"/>
    </source>
</evidence>
<dbReference type="SUPFAM" id="SSF57256">
    <property type="entry name" value="Elafin-like"/>
    <property type="match status" value="1"/>
</dbReference>
<dbReference type="InterPro" id="IPR008197">
    <property type="entry name" value="WAP_dom"/>
</dbReference>